<dbReference type="GO" id="GO:0031492">
    <property type="term" value="F:nucleosomal DNA binding"/>
    <property type="evidence" value="ECO:0007669"/>
    <property type="project" value="TreeGrafter"/>
</dbReference>
<dbReference type="Proteomes" id="UP000886885">
    <property type="component" value="Chromosome 12D"/>
</dbReference>
<dbReference type="OrthoDB" id="1110759at2759"/>
<evidence type="ECO:0000256" key="3">
    <source>
        <dbReference type="ARBA" id="ARBA00023242"/>
    </source>
</evidence>
<feature type="region of interest" description="Disordered" evidence="4">
    <location>
        <begin position="128"/>
        <end position="279"/>
    </location>
</feature>
<gene>
    <name evidence="6" type="ORF">POTOM_042922</name>
</gene>
<sequence length="503" mass="53318">MDPPPPSLLIAPPVPPSTSPPPPTTSTPTTTETPHLAPPPNPAPTITHPSYAEMIYSAITALKEQDGSSRIAIAKYIERAYPGLPSSHSDLLTHHLKRLKNSGALVLKKKSYLLPRSDINTNISATTTTTATVSTNPPQIQPQYVDPISSAPPEQKRGRGRPPKTKANGLPPTPAPMLANGQPQTGLGSHVSVTAQTQSQLVVSSVGTPVDSTSTGRKGRGRPKKMMVTEAGPLVVKKGRGRPPNSGPLGSKKSPGRPRKPKSLVGAKKGPGRPPKNLLKPVTVPYAVASPTATATDAVAVFNVASPKPRGRPRKGAAPTAAGAVVMVQAKGPGRPAKVPGVMKLKPKKNSGKPVGRPRKVNVLILTRIRNCINLHLFFIFSSSVHVELIIICTSHFGNKTANAPWAINRASQLQAQAELHGDLKRKLEFFQSRVQQAAGVLKPLLTSATISAVAAIQELEGLASMDINVPWREEPQPQTQPQPLPLPLPLTQPQPLQQLLQS</sequence>
<dbReference type="SMART" id="SM00526">
    <property type="entry name" value="H15"/>
    <property type="match status" value="1"/>
</dbReference>
<dbReference type="GO" id="GO:0000786">
    <property type="term" value="C:nucleosome"/>
    <property type="evidence" value="ECO:0007669"/>
    <property type="project" value="InterPro"/>
</dbReference>
<feature type="domain" description="H15" evidence="5">
    <location>
        <begin position="47"/>
        <end position="116"/>
    </location>
</feature>
<dbReference type="CDD" id="cd00073">
    <property type="entry name" value="H15"/>
    <property type="match status" value="1"/>
</dbReference>
<evidence type="ECO:0000313" key="7">
    <source>
        <dbReference type="Proteomes" id="UP000886885"/>
    </source>
</evidence>
<feature type="compositionally biased region" description="Pro residues" evidence="4">
    <location>
        <begin position="1"/>
        <end position="25"/>
    </location>
</feature>
<dbReference type="EMBL" id="JAAWWB010000024">
    <property type="protein sequence ID" value="KAG6752882.1"/>
    <property type="molecule type" value="Genomic_DNA"/>
</dbReference>
<dbReference type="AlphaFoldDB" id="A0A8X7YPP3"/>
<name>A0A8X7YPP3_POPTO</name>
<feature type="compositionally biased region" description="Low complexity" evidence="4">
    <location>
        <begin position="494"/>
        <end position="503"/>
    </location>
</feature>
<dbReference type="InterPro" id="IPR017956">
    <property type="entry name" value="AT_hook_DNA-bd_motif"/>
</dbReference>
<dbReference type="PROSITE" id="PS51504">
    <property type="entry name" value="H15"/>
    <property type="match status" value="1"/>
</dbReference>
<feature type="compositionally biased region" description="Low complexity" evidence="4">
    <location>
        <begin position="26"/>
        <end position="35"/>
    </location>
</feature>
<evidence type="ECO:0000256" key="1">
    <source>
        <dbReference type="ARBA" id="ARBA00004123"/>
    </source>
</evidence>
<accession>A0A8X7YPP3</accession>
<keyword evidence="7" id="KW-1185">Reference proteome</keyword>
<dbReference type="PANTHER" id="PTHR11467:SF29">
    <property type="entry name" value="OS03G0711600 PROTEIN"/>
    <property type="match status" value="1"/>
</dbReference>
<keyword evidence="3" id="KW-0539">Nucleus</keyword>
<dbReference type="FunFam" id="1.10.10.10:FF:000637">
    <property type="entry name" value="Histone H1.2"/>
    <property type="match status" value="1"/>
</dbReference>
<protein>
    <recommendedName>
        <fullName evidence="5">H15 domain-containing protein</fullName>
    </recommendedName>
</protein>
<feature type="compositionally biased region" description="Polar residues" evidence="4">
    <location>
        <begin position="181"/>
        <end position="216"/>
    </location>
</feature>
<dbReference type="GO" id="GO:0006334">
    <property type="term" value="P:nucleosome assembly"/>
    <property type="evidence" value="ECO:0007669"/>
    <property type="project" value="InterPro"/>
</dbReference>
<dbReference type="SMART" id="SM00384">
    <property type="entry name" value="AT_hook"/>
    <property type="match status" value="8"/>
</dbReference>
<evidence type="ECO:0000259" key="5">
    <source>
        <dbReference type="PROSITE" id="PS51504"/>
    </source>
</evidence>
<comment type="caution">
    <text evidence="6">The sequence shown here is derived from an EMBL/GenBank/DDBJ whole genome shotgun (WGS) entry which is preliminary data.</text>
</comment>
<dbReference type="GO" id="GO:0030261">
    <property type="term" value="P:chromosome condensation"/>
    <property type="evidence" value="ECO:0007669"/>
    <property type="project" value="TreeGrafter"/>
</dbReference>
<dbReference type="GO" id="GO:0005730">
    <property type="term" value="C:nucleolus"/>
    <property type="evidence" value="ECO:0007669"/>
    <property type="project" value="TreeGrafter"/>
</dbReference>
<reference evidence="6" key="1">
    <citation type="journal article" date="2020" name="bioRxiv">
        <title>Hybrid origin of Populus tomentosa Carr. identified through genome sequencing and phylogenomic analysis.</title>
        <authorList>
            <person name="An X."/>
            <person name="Gao K."/>
            <person name="Chen Z."/>
            <person name="Li J."/>
            <person name="Yang X."/>
            <person name="Yang X."/>
            <person name="Zhou J."/>
            <person name="Guo T."/>
            <person name="Zhao T."/>
            <person name="Huang S."/>
            <person name="Miao D."/>
            <person name="Khan W.U."/>
            <person name="Rao P."/>
            <person name="Ye M."/>
            <person name="Lei B."/>
            <person name="Liao W."/>
            <person name="Wang J."/>
            <person name="Ji L."/>
            <person name="Li Y."/>
            <person name="Guo B."/>
            <person name="Mustafa N.S."/>
            <person name="Li S."/>
            <person name="Yun Q."/>
            <person name="Keller S.R."/>
            <person name="Mao J."/>
            <person name="Zhang R."/>
            <person name="Strauss S.H."/>
        </authorList>
    </citation>
    <scope>NUCLEOTIDE SEQUENCE</scope>
    <source>
        <strain evidence="6">GM15</strain>
        <tissue evidence="6">Leaf</tissue>
    </source>
</reference>
<evidence type="ECO:0000256" key="4">
    <source>
        <dbReference type="SAM" id="MobiDB-lite"/>
    </source>
</evidence>
<proteinExistence type="predicted"/>
<evidence type="ECO:0000256" key="2">
    <source>
        <dbReference type="ARBA" id="ARBA00023125"/>
    </source>
</evidence>
<dbReference type="GO" id="GO:0003690">
    <property type="term" value="F:double-stranded DNA binding"/>
    <property type="evidence" value="ECO:0007669"/>
    <property type="project" value="TreeGrafter"/>
</dbReference>
<feature type="compositionally biased region" description="Pro residues" evidence="4">
    <location>
        <begin position="479"/>
        <end position="493"/>
    </location>
</feature>
<dbReference type="PANTHER" id="PTHR11467">
    <property type="entry name" value="HISTONE H1"/>
    <property type="match status" value="1"/>
</dbReference>
<dbReference type="Pfam" id="PF00538">
    <property type="entry name" value="Linker_histone"/>
    <property type="match status" value="1"/>
</dbReference>
<comment type="subcellular location">
    <subcellularLocation>
        <location evidence="1">Nucleus</location>
    </subcellularLocation>
</comment>
<evidence type="ECO:0000313" key="6">
    <source>
        <dbReference type="EMBL" id="KAG6752882.1"/>
    </source>
</evidence>
<feature type="region of interest" description="Disordered" evidence="4">
    <location>
        <begin position="1"/>
        <end position="47"/>
    </location>
</feature>
<organism evidence="6 7">
    <name type="scientific">Populus tomentosa</name>
    <name type="common">Chinese white poplar</name>
    <dbReference type="NCBI Taxonomy" id="118781"/>
    <lineage>
        <taxon>Eukaryota</taxon>
        <taxon>Viridiplantae</taxon>
        <taxon>Streptophyta</taxon>
        <taxon>Embryophyta</taxon>
        <taxon>Tracheophyta</taxon>
        <taxon>Spermatophyta</taxon>
        <taxon>Magnoliopsida</taxon>
        <taxon>eudicotyledons</taxon>
        <taxon>Gunneridae</taxon>
        <taxon>Pentapetalae</taxon>
        <taxon>rosids</taxon>
        <taxon>fabids</taxon>
        <taxon>Malpighiales</taxon>
        <taxon>Salicaceae</taxon>
        <taxon>Saliceae</taxon>
        <taxon>Populus</taxon>
    </lineage>
</organism>
<dbReference type="InterPro" id="IPR005818">
    <property type="entry name" value="Histone_H1/H5_H15"/>
</dbReference>
<keyword evidence="2" id="KW-0238">DNA-binding</keyword>
<feature type="region of interest" description="Disordered" evidence="4">
    <location>
        <begin position="473"/>
        <end position="503"/>
    </location>
</feature>
<dbReference type="GO" id="GO:0045910">
    <property type="term" value="P:negative regulation of DNA recombination"/>
    <property type="evidence" value="ECO:0007669"/>
    <property type="project" value="TreeGrafter"/>
</dbReference>